<dbReference type="PANTHER" id="PTHR39200">
    <property type="entry name" value="HYPOTHETICAL EXPORTED PROTEIN"/>
    <property type="match status" value="1"/>
</dbReference>
<dbReference type="AlphaFoldDB" id="A0A3E0EHY4"/>
<evidence type="ECO:0000313" key="3">
    <source>
        <dbReference type="Proteomes" id="UP000257136"/>
    </source>
</evidence>
<evidence type="ECO:0000259" key="1">
    <source>
        <dbReference type="Pfam" id="PF10988"/>
    </source>
</evidence>
<comment type="caution">
    <text evidence="2">The sequence shown here is derived from an EMBL/GenBank/DDBJ whole genome shotgun (WGS) entry which is preliminary data.</text>
</comment>
<dbReference type="Pfam" id="PF10988">
    <property type="entry name" value="DUF2807"/>
    <property type="match status" value="1"/>
</dbReference>
<sequence length="259" mass="27601">MMLKNSFNHKNQISNLINQKMKKSIQLAILGVLFVTTVTHAQWKKIKGNGKIITEKRTTAGYDEITVSGFFDVALVSGKEGAITIQGEENILPYIKVEVKDNVLHIYTEKGVNISTKESLVLTVPFEQISAVSLSGSGDVKSKDTIVATSLKAKLSGSGDLNLDVKATDFEANLSGSGDVVVTGNTENFISKTSGSGDVDAADLISKKANVSISGSGDMKVNCTENLFARVSGSGDIEYKGNPQYRDTKVSGSGEISKI</sequence>
<feature type="domain" description="Putative auto-transporter adhesin head GIN" evidence="1">
    <location>
        <begin position="62"/>
        <end position="243"/>
    </location>
</feature>
<accession>A0A3E0EHY4</accession>
<dbReference type="PANTHER" id="PTHR39200:SF1">
    <property type="entry name" value="AUTO-TRANSPORTER ADHESIN HEAD GIN DOMAIN-CONTAINING PROTEIN-RELATED"/>
    <property type="match status" value="1"/>
</dbReference>
<organism evidence="2 3">
    <name type="scientific">Flavobacterium aquicola</name>
    <dbReference type="NCBI Taxonomy" id="1682742"/>
    <lineage>
        <taxon>Bacteria</taxon>
        <taxon>Pseudomonadati</taxon>
        <taxon>Bacteroidota</taxon>
        <taxon>Flavobacteriia</taxon>
        <taxon>Flavobacteriales</taxon>
        <taxon>Flavobacteriaceae</taxon>
        <taxon>Flavobacterium</taxon>
    </lineage>
</organism>
<dbReference type="EMBL" id="QUNI01000008">
    <property type="protein sequence ID" value="REG97868.1"/>
    <property type="molecule type" value="Genomic_DNA"/>
</dbReference>
<gene>
    <name evidence="2" type="ORF">C8P67_10830</name>
</gene>
<proteinExistence type="predicted"/>
<name>A0A3E0EHY4_9FLAO</name>
<protein>
    <submittedName>
        <fullName evidence="2">Putative autotransporter adhesin-like protein</fullName>
    </submittedName>
</protein>
<dbReference type="Proteomes" id="UP000257136">
    <property type="component" value="Unassembled WGS sequence"/>
</dbReference>
<keyword evidence="3" id="KW-1185">Reference proteome</keyword>
<evidence type="ECO:0000313" key="2">
    <source>
        <dbReference type="EMBL" id="REG97868.1"/>
    </source>
</evidence>
<dbReference type="Gene3D" id="2.160.20.120">
    <property type="match status" value="1"/>
</dbReference>
<dbReference type="InterPro" id="IPR021255">
    <property type="entry name" value="DUF2807"/>
</dbReference>
<reference evidence="2 3" key="1">
    <citation type="submission" date="2018-08" db="EMBL/GenBank/DDBJ databases">
        <title>Genomic Encyclopedia of Archaeal and Bacterial Type Strains, Phase II (KMG-II): from individual species to whole genera.</title>
        <authorList>
            <person name="Goeker M."/>
        </authorList>
    </citation>
    <scope>NUCLEOTIDE SEQUENCE [LARGE SCALE GENOMIC DNA]</scope>
    <source>
        <strain evidence="2 3">DSM 100880</strain>
    </source>
</reference>